<organism evidence="3 4">
    <name type="scientific">Paraglaciecola aquimarina</name>
    <dbReference type="NCBI Taxonomy" id="1235557"/>
    <lineage>
        <taxon>Bacteria</taxon>
        <taxon>Pseudomonadati</taxon>
        <taxon>Pseudomonadota</taxon>
        <taxon>Gammaproteobacteria</taxon>
        <taxon>Alteromonadales</taxon>
        <taxon>Alteromonadaceae</taxon>
        <taxon>Paraglaciecola</taxon>
    </lineage>
</organism>
<dbReference type="PANTHER" id="PTHR46546:SF4">
    <property type="entry name" value="SHEWANELLA-LIKE PROTEIN PHOSPHATASE 1"/>
    <property type="match status" value="1"/>
</dbReference>
<evidence type="ECO:0000313" key="4">
    <source>
        <dbReference type="Proteomes" id="UP001247805"/>
    </source>
</evidence>
<reference evidence="3 4" key="1">
    <citation type="submission" date="2023-10" db="EMBL/GenBank/DDBJ databases">
        <title>Glaciecola aquimarina strain GGW-M5 nov., isolated from a coastal seawater.</title>
        <authorList>
            <person name="Bayburt H."/>
            <person name="Kim J.M."/>
            <person name="Choi B.J."/>
            <person name="Jeon C.O."/>
        </authorList>
    </citation>
    <scope>NUCLEOTIDE SEQUENCE [LARGE SCALE GENOMIC DNA]</scope>
    <source>
        <strain evidence="3 4">KCTC 32108</strain>
    </source>
</reference>
<keyword evidence="4" id="KW-1185">Reference proteome</keyword>
<dbReference type="Proteomes" id="UP001247805">
    <property type="component" value="Unassembled WGS sequence"/>
</dbReference>
<gene>
    <name evidence="3" type="ORF">RS130_19900</name>
</gene>
<dbReference type="Gene3D" id="3.60.21.10">
    <property type="match status" value="1"/>
</dbReference>
<dbReference type="SUPFAM" id="SSF56300">
    <property type="entry name" value="Metallo-dependent phosphatases"/>
    <property type="match status" value="1"/>
</dbReference>
<name>A0ABU3T0P4_9ALTE</name>
<dbReference type="RefSeq" id="WP_316027366.1">
    <property type="nucleotide sequence ID" value="NZ_JAWDIO010000002.1"/>
</dbReference>
<evidence type="ECO:0000259" key="2">
    <source>
        <dbReference type="Pfam" id="PF00149"/>
    </source>
</evidence>
<sequence>MPNTGLSHYVPHFDGVNPATLSLPVLAEYWQLDVKHSGNLLRTKTIENKVDLSQHQSWKWPSKPLYFISDAHADAEAFIGSLVTTGTVVKTGDGATDFMVKPSAKHATFIIGGDCLDKGPSNLALLDAVQHLRQSQVKVKLLAGNHDMRLLMGLQSLRSKRNVLTDHLFVRMGNKVVPLLKEVYQTYVQHTPLLNSIPDIDECRARLFPKADWFQKFPLAATQLSAGSIERELERMQNKVASFEKNCLKAGLTLRDVYATALKCQDLFLEPEGHYAWFFDSMKLIYRKGAFLFLHAGVDDTICEEIKNVGIKDINQQFKQLIKQDLFTFYYGTLANSLRTKYRPVDLPLTENGVKTFKQQGLHVVVHGHKNRKQGQRIVNQHGIMHIEADITLDRNSRKKKA</sequence>
<feature type="coiled-coil region" evidence="1">
    <location>
        <begin position="219"/>
        <end position="246"/>
    </location>
</feature>
<evidence type="ECO:0000313" key="3">
    <source>
        <dbReference type="EMBL" id="MDU0355846.1"/>
    </source>
</evidence>
<comment type="caution">
    <text evidence="3">The sequence shown here is derived from an EMBL/GenBank/DDBJ whole genome shotgun (WGS) entry which is preliminary data.</text>
</comment>
<dbReference type="PANTHER" id="PTHR46546">
    <property type="entry name" value="SHEWANELLA-LIKE PROTEIN PHOSPHATASE 1"/>
    <property type="match status" value="1"/>
</dbReference>
<keyword evidence="1" id="KW-0175">Coiled coil</keyword>
<dbReference type="InterPro" id="IPR029052">
    <property type="entry name" value="Metallo-depent_PP-like"/>
</dbReference>
<feature type="domain" description="Calcineurin-like phosphoesterase" evidence="2">
    <location>
        <begin position="64"/>
        <end position="283"/>
    </location>
</feature>
<accession>A0ABU3T0P4</accession>
<dbReference type="Pfam" id="PF00149">
    <property type="entry name" value="Metallophos"/>
    <property type="match status" value="1"/>
</dbReference>
<evidence type="ECO:0000256" key="1">
    <source>
        <dbReference type="SAM" id="Coils"/>
    </source>
</evidence>
<protein>
    <submittedName>
        <fullName evidence="3">Metallophosphoesterase</fullName>
    </submittedName>
</protein>
<proteinExistence type="predicted"/>
<dbReference type="EMBL" id="JAWDIO010000002">
    <property type="protein sequence ID" value="MDU0355846.1"/>
    <property type="molecule type" value="Genomic_DNA"/>
</dbReference>
<dbReference type="InterPro" id="IPR004843">
    <property type="entry name" value="Calcineurin-like_PHP"/>
</dbReference>